<keyword evidence="4" id="KW-1185">Reference proteome</keyword>
<feature type="compositionally biased region" description="Polar residues" evidence="2">
    <location>
        <begin position="1161"/>
        <end position="1173"/>
    </location>
</feature>
<feature type="coiled-coil region" evidence="1">
    <location>
        <begin position="859"/>
        <end position="886"/>
    </location>
</feature>
<feature type="region of interest" description="Disordered" evidence="2">
    <location>
        <begin position="1152"/>
        <end position="1175"/>
    </location>
</feature>
<evidence type="ECO:0000313" key="4">
    <source>
        <dbReference type="Proteomes" id="UP000039865"/>
    </source>
</evidence>
<feature type="coiled-coil region" evidence="1">
    <location>
        <begin position="382"/>
        <end position="448"/>
    </location>
</feature>
<protein>
    <submittedName>
        <fullName evidence="3">Uncharacterized protein</fullName>
    </submittedName>
</protein>
<feature type="region of interest" description="Disordered" evidence="2">
    <location>
        <begin position="166"/>
        <end position="211"/>
    </location>
</feature>
<keyword evidence="1" id="KW-0175">Coiled coil</keyword>
<feature type="coiled-coil region" evidence="1">
    <location>
        <begin position="2"/>
        <end position="120"/>
    </location>
</feature>
<feature type="coiled-coil region" evidence="1">
    <location>
        <begin position="674"/>
        <end position="807"/>
    </location>
</feature>
<dbReference type="EMBL" id="CCKQ01018931">
    <property type="protein sequence ID" value="CDW90933.1"/>
    <property type="molecule type" value="Genomic_DNA"/>
</dbReference>
<sequence>MNRELQNAKKTIQQRDQELSQMAKIKASKKEYEQLVIKASQEIKRKEEECEEKNIVIAKAQEVIIKITEELETMIKNNENDRVRLQEQHEKEVMDLKHQLNELQTQKINVEINLEQITQESSESKKSNEEKILEIQKKADEIISFYKGELQKLKQINELQLQQQQKQSMLQKSKSQDRLRLNDDNARQNRLGQTLPNKRNDFKQSPPRISTKLQNPTDLQIQLHATLKHNVQTISLIEQSQLLCLNLDETCNLKDACNNIVLEAYLNAIDEIKFLKEEMQLFIKDHENKILIQSDQSQELARDYTERIEMSMNREQNLKKLIDKKDTQIQSLSHLIKSLNQALKDQKQYSENFICQVYSKQEIYAKMEQELLSYIETLKSVIQQHVIEIKQLQGTLSQQKQTATIEYEEQSTQIEKIMTALNEERLKNDTLEQENEKLYKQVEEEIQQRSFIQYSLDKTCENIKEIWQDECEAFIKTEQIVHIQAEENVEEMLRDIKEQLMVQKQMNDLQKEECYQLLQQINEYSEITNQLNTSGQFNTLNMSQTQPNQLLFEGTQNSIINPSLQSIEQYHKQAQTLNYKYGSSKLMQTLPLKGVVVGQSQLYQSKRNELYNMLRDEIKRMQSELNNRKEQMVHIKKQYDQSEKAYRQKCDEYQTLYLDNQELLKVQFKYQNELIDMESEKQNIFKDLNEKENQLNSLQTQVELFTKDLEIIQKQMADMIDQNNELLKQKDYWRDAVKHLEQKLNESDQDKIDISEQFNDQIEQVKEKVNKYKDRCHEKDQQIYDLHMKLQSEVNLNQEVAEQLESKQYSLKNTCIQTDPDPDYLQLIIDNQNMQKEIDHIKNDVNTILDSYDLLKKDCNRLNDIISDQSDEIKRLETEKVTTQETLDKEREFLQRVKKLEKSYNNIVGGTSQQSQSSYFAGFPDDLIDERDSSIIDPTFYRLKEQSTFMNDPYFNQSRHSKSLNRANNQKQNSTQNFKLSFNELDRNKTIKDNRQFVPDFQASQQVFNVYQTQDIPNSRNIQEMINRKQRNGVEDPYRSQQIFNYNDRSHSAMSMIRPSTQMANHSYNKENNFHISNQANHFDSQALNYPINNHTRSTLDQQAINNQTNCESQQRQEEETTRYRKKCKRLMRHIDAIINYLLVFQNQAKDDKLHKPPRMNKNQSKSRLSKQTSIKEEPSEEILFYQAQTYFYHKNQDLYHKVQSLLKQNQNNDSINQFSWSLIQTSRKLTSLCLDGAVLLNDQKFQQFLKQSQEFLQKDSTFISQNFEQLNNVNDRMIEGIAKIVSHQSNKIILNQYQTVQSESSNISSISYPDILNINKNSDLGTLQKLKQVEQRLQFNQDILGQLQDYLQQSSLSSLSKSDNEMISPESIWKLVCSIQRLVGGIKLELNYDVLTLGQTTKKIQTDLNDKKQSINGNQYSAMPSYDSKAYKNENLVSIIREIYDIDMDKIQLPQKYKSLNSNFNTLQSQQALINEFDRKFSQIDEKQIARFMDRLIVRLRKDTIQSNKIKTIESAINEVDSNIKETLNQKRRTSIEHQHQSVDSAANSEYALLLLLKENLELRQQLNT</sequence>
<dbReference type="OrthoDB" id="10692644at2759"/>
<feature type="coiled-coil region" evidence="1">
    <location>
        <begin position="611"/>
        <end position="638"/>
    </location>
</feature>
<dbReference type="Proteomes" id="UP000039865">
    <property type="component" value="Unassembled WGS sequence"/>
</dbReference>
<name>A0A078BBJ6_STYLE</name>
<evidence type="ECO:0000256" key="1">
    <source>
        <dbReference type="SAM" id="Coils"/>
    </source>
</evidence>
<reference evidence="3 4" key="1">
    <citation type="submission" date="2014-06" db="EMBL/GenBank/DDBJ databases">
        <authorList>
            <person name="Swart Estienne"/>
        </authorList>
    </citation>
    <scope>NUCLEOTIDE SEQUENCE [LARGE SCALE GENOMIC DNA]</scope>
    <source>
        <strain evidence="3 4">130c</strain>
    </source>
</reference>
<feature type="compositionally biased region" description="Basic and acidic residues" evidence="2">
    <location>
        <begin position="174"/>
        <end position="187"/>
    </location>
</feature>
<feature type="compositionally biased region" description="Polar residues" evidence="2">
    <location>
        <begin position="188"/>
        <end position="197"/>
    </location>
</feature>
<evidence type="ECO:0000313" key="3">
    <source>
        <dbReference type="EMBL" id="CDW90933.1"/>
    </source>
</evidence>
<evidence type="ECO:0000256" key="2">
    <source>
        <dbReference type="SAM" id="MobiDB-lite"/>
    </source>
</evidence>
<accession>A0A078BBJ6</accession>
<organism evidence="3 4">
    <name type="scientific">Stylonychia lemnae</name>
    <name type="common">Ciliate</name>
    <dbReference type="NCBI Taxonomy" id="5949"/>
    <lineage>
        <taxon>Eukaryota</taxon>
        <taxon>Sar</taxon>
        <taxon>Alveolata</taxon>
        <taxon>Ciliophora</taxon>
        <taxon>Intramacronucleata</taxon>
        <taxon>Spirotrichea</taxon>
        <taxon>Stichotrichia</taxon>
        <taxon>Sporadotrichida</taxon>
        <taxon>Oxytrichidae</taxon>
        <taxon>Stylonychinae</taxon>
        <taxon>Stylonychia</taxon>
    </lineage>
</organism>
<gene>
    <name evidence="3" type="primary">Contig5747.g6151</name>
    <name evidence="3" type="ORF">STYLEM_20081</name>
</gene>
<proteinExistence type="predicted"/>
<dbReference type="InParanoid" id="A0A078BBJ6"/>